<protein>
    <recommendedName>
        <fullName evidence="1">Chromosomal replication initiator DnaA C-terminal domain-containing protein</fullName>
    </recommendedName>
</protein>
<sequence>MTDQVEDARAEVIRLNIAGDKSQRFGQSVDALIAAASLRGRGELVSGTKPLSVASEIVLATVASHFEVTLAHIRSADRTKRVTTARQIAAWFLWREGLKLTEIGAMLNRDHSTAHHSITKIDRLQRADAQTLRDLQAIDYALREDA</sequence>
<organism evidence="2">
    <name type="scientific">marine sediment metagenome</name>
    <dbReference type="NCBI Taxonomy" id="412755"/>
    <lineage>
        <taxon>unclassified sequences</taxon>
        <taxon>metagenomes</taxon>
        <taxon>ecological metagenomes</taxon>
    </lineage>
</organism>
<dbReference type="SMART" id="SM00760">
    <property type="entry name" value="Bac_DnaA_C"/>
    <property type="match status" value="1"/>
</dbReference>
<dbReference type="EMBL" id="LAZR01006703">
    <property type="protein sequence ID" value="KKM90211.1"/>
    <property type="molecule type" value="Genomic_DNA"/>
</dbReference>
<feature type="domain" description="Chromosomal replication initiator DnaA C-terminal" evidence="1">
    <location>
        <begin position="54"/>
        <end position="121"/>
    </location>
</feature>
<dbReference type="GO" id="GO:0006275">
    <property type="term" value="P:regulation of DNA replication"/>
    <property type="evidence" value="ECO:0007669"/>
    <property type="project" value="InterPro"/>
</dbReference>
<reference evidence="2" key="1">
    <citation type="journal article" date="2015" name="Nature">
        <title>Complex archaea that bridge the gap between prokaryotes and eukaryotes.</title>
        <authorList>
            <person name="Spang A."/>
            <person name="Saw J.H."/>
            <person name="Jorgensen S.L."/>
            <person name="Zaremba-Niedzwiedzka K."/>
            <person name="Martijn J."/>
            <person name="Lind A.E."/>
            <person name="van Eijk R."/>
            <person name="Schleper C."/>
            <person name="Guy L."/>
            <person name="Ettema T.J."/>
        </authorList>
    </citation>
    <scope>NUCLEOTIDE SEQUENCE</scope>
</reference>
<dbReference type="GO" id="GO:0005524">
    <property type="term" value="F:ATP binding"/>
    <property type="evidence" value="ECO:0007669"/>
    <property type="project" value="InterPro"/>
</dbReference>
<comment type="caution">
    <text evidence="2">The sequence shown here is derived from an EMBL/GenBank/DDBJ whole genome shotgun (WGS) entry which is preliminary data.</text>
</comment>
<accession>A0A0F9LT18</accession>
<name>A0A0F9LT18_9ZZZZ</name>
<dbReference type="InterPro" id="IPR013159">
    <property type="entry name" value="DnaA_C"/>
</dbReference>
<evidence type="ECO:0000259" key="1">
    <source>
        <dbReference type="SMART" id="SM00760"/>
    </source>
</evidence>
<dbReference type="GO" id="GO:0006270">
    <property type="term" value="P:DNA replication initiation"/>
    <property type="evidence" value="ECO:0007669"/>
    <property type="project" value="InterPro"/>
</dbReference>
<dbReference type="AlphaFoldDB" id="A0A0F9LT18"/>
<gene>
    <name evidence="2" type="ORF">LCGC14_1240910</name>
</gene>
<dbReference type="CDD" id="cd06571">
    <property type="entry name" value="Bac_DnaA_C"/>
    <property type="match status" value="1"/>
</dbReference>
<dbReference type="GO" id="GO:0043565">
    <property type="term" value="F:sequence-specific DNA binding"/>
    <property type="evidence" value="ECO:0007669"/>
    <property type="project" value="InterPro"/>
</dbReference>
<proteinExistence type="predicted"/>
<evidence type="ECO:0000313" key="2">
    <source>
        <dbReference type="EMBL" id="KKM90211.1"/>
    </source>
</evidence>
<dbReference type="InterPro" id="IPR010921">
    <property type="entry name" value="Trp_repressor/repl_initiator"/>
</dbReference>
<dbReference type="Gene3D" id="1.10.1750.10">
    <property type="match status" value="1"/>
</dbReference>
<dbReference type="SUPFAM" id="SSF48295">
    <property type="entry name" value="TrpR-like"/>
    <property type="match status" value="1"/>
</dbReference>
<dbReference type="Pfam" id="PF08299">
    <property type="entry name" value="Bac_DnaA_C"/>
    <property type="match status" value="1"/>
</dbReference>